<gene>
    <name evidence="3" type="ORF">ADICEAN_00761</name>
</gene>
<keyword evidence="2" id="KW-1133">Transmembrane helix</keyword>
<keyword evidence="2" id="KW-0472">Membrane</keyword>
<dbReference type="AlphaFoldDB" id="M7N9Y5"/>
<dbReference type="RefSeq" id="WP_009194167.1">
    <property type="nucleotide sequence ID" value="NZ_AODQ01000012.1"/>
</dbReference>
<evidence type="ECO:0000313" key="4">
    <source>
        <dbReference type="Proteomes" id="UP000011910"/>
    </source>
</evidence>
<evidence type="ECO:0000313" key="3">
    <source>
        <dbReference type="EMBL" id="EMR04021.1"/>
    </source>
</evidence>
<evidence type="ECO:0000256" key="1">
    <source>
        <dbReference type="SAM" id="Coils"/>
    </source>
</evidence>
<dbReference type="OrthoDB" id="1467719at2"/>
<accession>M7N9Y5</accession>
<dbReference type="EMBL" id="AODQ01000012">
    <property type="protein sequence ID" value="EMR04021.1"/>
    <property type="molecule type" value="Genomic_DNA"/>
</dbReference>
<dbReference type="Pfam" id="PF04977">
    <property type="entry name" value="DivIC"/>
    <property type="match status" value="1"/>
</dbReference>
<sequence length="101" mass="12068">MSPIRKIPPIFRNIYVLAALGYLVWMLFLDANNIPNQIRTSAKMSRLEDDKAHYQQRIEEVKKDREELLGDPAMLEKFAREKYLMRKPQEVVYVLERENED</sequence>
<proteinExistence type="predicted"/>
<feature type="coiled-coil region" evidence="1">
    <location>
        <begin position="44"/>
        <end position="71"/>
    </location>
</feature>
<reference evidence="3 4" key="1">
    <citation type="journal article" date="2013" name="Genome Announc.">
        <title>Draft Genome Sequence of Cesiribacter andamanensis Strain AMV16T, Isolated from a Soil Sample from a Mud Volcano in the Andaman Islands, India.</title>
        <authorList>
            <person name="Shivaji S."/>
            <person name="Ara S."/>
            <person name="Begum Z."/>
            <person name="Srinivas T.N."/>
            <person name="Singh A."/>
            <person name="Kumar Pinnaka A."/>
        </authorList>
    </citation>
    <scope>NUCLEOTIDE SEQUENCE [LARGE SCALE GENOMIC DNA]</scope>
    <source>
        <strain evidence="3 4">AMV16</strain>
    </source>
</reference>
<comment type="caution">
    <text evidence="3">The sequence shown here is derived from an EMBL/GenBank/DDBJ whole genome shotgun (WGS) entry which is preliminary data.</text>
</comment>
<dbReference type="Proteomes" id="UP000011910">
    <property type="component" value="Unassembled WGS sequence"/>
</dbReference>
<organism evidence="3 4">
    <name type="scientific">Cesiribacter andamanensis AMV16</name>
    <dbReference type="NCBI Taxonomy" id="1279009"/>
    <lineage>
        <taxon>Bacteria</taxon>
        <taxon>Pseudomonadati</taxon>
        <taxon>Bacteroidota</taxon>
        <taxon>Cytophagia</taxon>
        <taxon>Cytophagales</taxon>
        <taxon>Cesiribacteraceae</taxon>
        <taxon>Cesiribacter</taxon>
    </lineage>
</organism>
<protein>
    <submittedName>
        <fullName evidence="3">Septum formation initiator</fullName>
    </submittedName>
</protein>
<dbReference type="STRING" id="1279009.ADICEAN_00761"/>
<dbReference type="eggNOG" id="COG2919">
    <property type="taxonomic scope" value="Bacteria"/>
</dbReference>
<keyword evidence="4" id="KW-1185">Reference proteome</keyword>
<feature type="transmembrane region" description="Helical" evidence="2">
    <location>
        <begin position="12"/>
        <end position="29"/>
    </location>
</feature>
<keyword evidence="1" id="KW-0175">Coiled coil</keyword>
<dbReference type="InterPro" id="IPR007060">
    <property type="entry name" value="FtsL/DivIC"/>
</dbReference>
<name>M7N9Y5_9BACT</name>
<evidence type="ECO:0000256" key="2">
    <source>
        <dbReference type="SAM" id="Phobius"/>
    </source>
</evidence>
<keyword evidence="2" id="KW-0812">Transmembrane</keyword>